<gene>
    <name evidence="2" type="ORF">MONAX_5E001963</name>
</gene>
<accession>A0A5E4BJR5</accession>
<reference evidence="2" key="1">
    <citation type="submission" date="2019-04" db="EMBL/GenBank/DDBJ databases">
        <authorList>
            <person name="Alioto T."/>
            <person name="Alioto T."/>
        </authorList>
    </citation>
    <scope>NUCLEOTIDE SEQUENCE [LARGE SCALE GENOMIC DNA]</scope>
</reference>
<evidence type="ECO:0000313" key="2">
    <source>
        <dbReference type="EMBL" id="VTJ69310.1"/>
    </source>
</evidence>
<keyword evidence="3" id="KW-1185">Reference proteome</keyword>
<dbReference type="AlphaFoldDB" id="A0A5E4BJR5"/>
<organism evidence="2 3">
    <name type="scientific">Marmota monax</name>
    <name type="common">Woodchuck</name>
    <dbReference type="NCBI Taxonomy" id="9995"/>
    <lineage>
        <taxon>Eukaryota</taxon>
        <taxon>Metazoa</taxon>
        <taxon>Chordata</taxon>
        <taxon>Craniata</taxon>
        <taxon>Vertebrata</taxon>
        <taxon>Euteleostomi</taxon>
        <taxon>Mammalia</taxon>
        <taxon>Eutheria</taxon>
        <taxon>Euarchontoglires</taxon>
        <taxon>Glires</taxon>
        <taxon>Rodentia</taxon>
        <taxon>Sciuromorpha</taxon>
        <taxon>Sciuridae</taxon>
        <taxon>Xerinae</taxon>
        <taxon>Marmotini</taxon>
        <taxon>Marmota</taxon>
    </lineage>
</organism>
<dbReference type="Proteomes" id="UP000335636">
    <property type="component" value="Unassembled WGS sequence"/>
</dbReference>
<evidence type="ECO:0000256" key="1">
    <source>
        <dbReference type="SAM" id="MobiDB-lite"/>
    </source>
</evidence>
<dbReference type="EMBL" id="CABDUW010000456">
    <property type="protein sequence ID" value="VTJ69310.1"/>
    <property type="molecule type" value="Genomic_DNA"/>
</dbReference>
<comment type="caution">
    <text evidence="2">The sequence shown here is derived from an EMBL/GenBank/DDBJ whole genome shotgun (WGS) entry which is preliminary data.</text>
</comment>
<proteinExistence type="predicted"/>
<sequence>MCAKQSEMHTGGGDGGGGRGREGSVCSLSQCSPSALREERSNPDESPPCVPNYPREGVGHGAQRRRPLLLCLWE</sequence>
<name>A0A5E4BJR5_MARMO</name>
<evidence type="ECO:0000313" key="3">
    <source>
        <dbReference type="Proteomes" id="UP000335636"/>
    </source>
</evidence>
<protein>
    <submittedName>
        <fullName evidence="2">Uncharacterized protein</fullName>
    </submittedName>
</protein>
<feature type="region of interest" description="Disordered" evidence="1">
    <location>
        <begin position="1"/>
        <end position="62"/>
    </location>
</feature>